<feature type="non-terminal residue" evidence="3">
    <location>
        <position position="1"/>
    </location>
</feature>
<evidence type="ECO:0000313" key="4">
    <source>
        <dbReference type="Proteomes" id="UP000792457"/>
    </source>
</evidence>
<evidence type="ECO:0000313" key="3">
    <source>
        <dbReference type="EMBL" id="KAG8222074.1"/>
    </source>
</evidence>
<evidence type="ECO:0000256" key="1">
    <source>
        <dbReference type="SAM" id="MobiDB-lite"/>
    </source>
</evidence>
<reference evidence="3" key="1">
    <citation type="submission" date="2013-04" db="EMBL/GenBank/DDBJ databases">
        <authorList>
            <person name="Qu J."/>
            <person name="Murali S.C."/>
            <person name="Bandaranaike D."/>
            <person name="Bellair M."/>
            <person name="Blankenburg K."/>
            <person name="Chao H."/>
            <person name="Dinh H."/>
            <person name="Doddapaneni H."/>
            <person name="Downs B."/>
            <person name="Dugan-Rocha S."/>
            <person name="Elkadiri S."/>
            <person name="Gnanaolivu R.D."/>
            <person name="Hernandez B."/>
            <person name="Javaid M."/>
            <person name="Jayaseelan J.C."/>
            <person name="Lee S."/>
            <person name="Li M."/>
            <person name="Ming W."/>
            <person name="Munidasa M."/>
            <person name="Muniz J."/>
            <person name="Nguyen L."/>
            <person name="Ongeri F."/>
            <person name="Osuji N."/>
            <person name="Pu L.-L."/>
            <person name="Puazo M."/>
            <person name="Qu C."/>
            <person name="Quiroz J."/>
            <person name="Raj R."/>
            <person name="Weissenberger G."/>
            <person name="Xin Y."/>
            <person name="Zou X."/>
            <person name="Han Y."/>
            <person name="Richards S."/>
            <person name="Worley K."/>
            <person name="Muzny D."/>
            <person name="Gibbs R."/>
        </authorList>
    </citation>
    <scope>NUCLEOTIDE SEQUENCE</scope>
    <source>
        <strain evidence="3">Sampled in the wild</strain>
    </source>
</reference>
<keyword evidence="4" id="KW-1185">Reference proteome</keyword>
<dbReference type="Proteomes" id="UP000792457">
    <property type="component" value="Unassembled WGS sequence"/>
</dbReference>
<proteinExistence type="predicted"/>
<feature type="transmembrane region" description="Helical" evidence="2">
    <location>
        <begin position="72"/>
        <end position="93"/>
    </location>
</feature>
<keyword evidence="2" id="KW-0472">Membrane</keyword>
<evidence type="ECO:0000256" key="2">
    <source>
        <dbReference type="SAM" id="Phobius"/>
    </source>
</evidence>
<accession>A0A8K0JTQ6</accession>
<dbReference type="AlphaFoldDB" id="A0A8K0JTQ6"/>
<dbReference type="EMBL" id="KZ308122">
    <property type="protein sequence ID" value="KAG8222074.1"/>
    <property type="molecule type" value="Genomic_DNA"/>
</dbReference>
<name>A0A8K0JTQ6_LADFU</name>
<feature type="region of interest" description="Disordered" evidence="1">
    <location>
        <begin position="23"/>
        <end position="54"/>
    </location>
</feature>
<reference evidence="3" key="2">
    <citation type="submission" date="2017-10" db="EMBL/GenBank/DDBJ databases">
        <title>Ladona fulva Genome sequencing and assembly.</title>
        <authorList>
            <person name="Murali S."/>
            <person name="Richards S."/>
            <person name="Bandaranaike D."/>
            <person name="Bellair M."/>
            <person name="Blankenburg K."/>
            <person name="Chao H."/>
            <person name="Dinh H."/>
            <person name="Doddapaneni H."/>
            <person name="Dugan-Rocha S."/>
            <person name="Elkadiri S."/>
            <person name="Gnanaolivu R."/>
            <person name="Hernandez B."/>
            <person name="Skinner E."/>
            <person name="Javaid M."/>
            <person name="Lee S."/>
            <person name="Li M."/>
            <person name="Ming W."/>
            <person name="Munidasa M."/>
            <person name="Muniz J."/>
            <person name="Nguyen L."/>
            <person name="Hughes D."/>
            <person name="Osuji N."/>
            <person name="Pu L.-L."/>
            <person name="Puazo M."/>
            <person name="Qu C."/>
            <person name="Quiroz J."/>
            <person name="Raj R."/>
            <person name="Weissenberger G."/>
            <person name="Xin Y."/>
            <person name="Zou X."/>
            <person name="Han Y."/>
            <person name="Worley K."/>
            <person name="Muzny D."/>
            <person name="Gibbs R."/>
        </authorList>
    </citation>
    <scope>NUCLEOTIDE SEQUENCE</scope>
    <source>
        <strain evidence="3">Sampled in the wild</strain>
    </source>
</reference>
<comment type="caution">
    <text evidence="3">The sequence shown here is derived from an EMBL/GenBank/DDBJ whole genome shotgun (WGS) entry which is preliminary data.</text>
</comment>
<protein>
    <submittedName>
        <fullName evidence="3">Uncharacterized protein</fullName>
    </submittedName>
</protein>
<keyword evidence="2" id="KW-1133">Transmembrane helix</keyword>
<organism evidence="3 4">
    <name type="scientific">Ladona fulva</name>
    <name type="common">Scarce chaser dragonfly</name>
    <name type="synonym">Libellula fulva</name>
    <dbReference type="NCBI Taxonomy" id="123851"/>
    <lineage>
        <taxon>Eukaryota</taxon>
        <taxon>Metazoa</taxon>
        <taxon>Ecdysozoa</taxon>
        <taxon>Arthropoda</taxon>
        <taxon>Hexapoda</taxon>
        <taxon>Insecta</taxon>
        <taxon>Pterygota</taxon>
        <taxon>Palaeoptera</taxon>
        <taxon>Odonata</taxon>
        <taxon>Epiprocta</taxon>
        <taxon>Anisoptera</taxon>
        <taxon>Libelluloidea</taxon>
        <taxon>Libellulidae</taxon>
        <taxon>Ladona</taxon>
    </lineage>
</organism>
<gene>
    <name evidence="3" type="ORF">J437_LFUL000518</name>
</gene>
<feature type="compositionally biased region" description="Basic residues" evidence="1">
    <location>
        <begin position="32"/>
        <end position="43"/>
    </location>
</feature>
<sequence>MMENNNKESFNLLDMSGSCSESGSEFRGYVHPPKKKKVKRRVRGSQGRNNSDDDVRAGDKHLCIACEIGRTVSIWLAIVLLIIWLLMLMWLGLRLHSQLSRLNFEVEQVVAGSKGVPDALQKCHSMSKELQHNQTLLLKQLMSLTSQVTNFSLQVKEVHHGLSEVEGRLKGSPELVSVPQEIAELTDSVGHLGSSVGGLEASVTSLKSSSQVLQNESNTLKEEVLHLK</sequence>
<dbReference type="OrthoDB" id="10009315at2759"/>
<keyword evidence="2" id="KW-0812">Transmembrane</keyword>